<evidence type="ECO:0000256" key="7">
    <source>
        <dbReference type="SAM" id="Phobius"/>
    </source>
</evidence>
<dbReference type="PANTHER" id="PTHR24305">
    <property type="entry name" value="CYTOCHROME P450"/>
    <property type="match status" value="1"/>
</dbReference>
<comment type="caution">
    <text evidence="8">The sequence shown here is derived from an EMBL/GenBank/DDBJ whole genome shotgun (WGS) entry which is preliminary data.</text>
</comment>
<dbReference type="AlphaFoldDB" id="A0A423WH41"/>
<evidence type="ECO:0000313" key="9">
    <source>
        <dbReference type="Proteomes" id="UP000284375"/>
    </source>
</evidence>
<sequence length="506" mass="57488">MPDDMKTALHRYGLNSFPMALQAAGLLLICIFTLLVRRIYFSPLSDIPGPFVASFTRLWHMHRILKGDQNLELIRLHDRHGHFVRVAPNEVSVSHPDALRRILLTPLRKGDWYKIVHYPDRRFKNAMGETDPAAKNELSRHLAAGYLLSNVLQAEPAVDGAVELLLGWLDRHADERKPVDLDHFFTYTTSDVIGEIIYSKDFGFLREGKDIGGAIANSLDHNRQVAVAGYMQWLLVLLLNPFVTWLNILPFDHILKTTKDAIEERKKNPDARFDAVAHWIRYLEQNPDRMAPSEIQSAAMNGVAAGGDTVSCGLQAFVYHMIRRPDLWERVRNEIDEAGLSDPGMTRVVPYAEAQRLPLLQACIKEALRVFSPAPMGLPRVAGKAGVTIGDHTFPEGTTLSVNAWVIHQSKEIWGPDAREFRPERWLEGKKSSALEKFYMPFGLGYMSCPGQHIAKIELSKISATIVRDYEIRQVNPGQEWQWKAYFSLAPHSWPCYVEKRKQALR</sequence>
<evidence type="ECO:0000313" key="8">
    <source>
        <dbReference type="EMBL" id="ROW02698.1"/>
    </source>
</evidence>
<dbReference type="SUPFAM" id="SSF48264">
    <property type="entry name" value="Cytochrome P450"/>
    <property type="match status" value="1"/>
</dbReference>
<reference evidence="8 9" key="1">
    <citation type="submission" date="2015-09" db="EMBL/GenBank/DDBJ databases">
        <title>Host preference determinants of Valsa canker pathogens revealed by comparative genomics.</title>
        <authorList>
            <person name="Yin Z."/>
            <person name="Huang L."/>
        </authorList>
    </citation>
    <scope>NUCLEOTIDE SEQUENCE [LARGE SCALE GENOMIC DNA]</scope>
    <source>
        <strain evidence="8 9">YSFL</strain>
    </source>
</reference>
<organism evidence="8 9">
    <name type="scientific">Cytospora chrysosperma</name>
    <name type="common">Cytospora canker fungus</name>
    <name type="synonym">Sphaeria chrysosperma</name>
    <dbReference type="NCBI Taxonomy" id="252740"/>
    <lineage>
        <taxon>Eukaryota</taxon>
        <taxon>Fungi</taxon>
        <taxon>Dikarya</taxon>
        <taxon>Ascomycota</taxon>
        <taxon>Pezizomycotina</taxon>
        <taxon>Sordariomycetes</taxon>
        <taxon>Sordariomycetidae</taxon>
        <taxon>Diaporthales</taxon>
        <taxon>Cytosporaceae</taxon>
        <taxon>Cytospora</taxon>
    </lineage>
</organism>
<gene>
    <name evidence="8" type="ORF">VSDG_01937</name>
</gene>
<dbReference type="GO" id="GO:0016705">
    <property type="term" value="F:oxidoreductase activity, acting on paired donors, with incorporation or reduction of molecular oxygen"/>
    <property type="evidence" value="ECO:0007669"/>
    <property type="project" value="InterPro"/>
</dbReference>
<dbReference type="GO" id="GO:0005506">
    <property type="term" value="F:iron ion binding"/>
    <property type="evidence" value="ECO:0007669"/>
    <property type="project" value="InterPro"/>
</dbReference>
<dbReference type="GO" id="GO:0020037">
    <property type="term" value="F:heme binding"/>
    <property type="evidence" value="ECO:0007669"/>
    <property type="project" value="InterPro"/>
</dbReference>
<keyword evidence="7" id="KW-0472">Membrane</keyword>
<evidence type="ECO:0000256" key="6">
    <source>
        <dbReference type="PIRSR" id="PIRSR602401-1"/>
    </source>
</evidence>
<dbReference type="PANTHER" id="PTHR24305:SF232">
    <property type="entry name" value="P450, PUTATIVE (EUROFUNG)-RELATED"/>
    <property type="match status" value="1"/>
</dbReference>
<dbReference type="GO" id="GO:0004497">
    <property type="term" value="F:monooxygenase activity"/>
    <property type="evidence" value="ECO:0007669"/>
    <property type="project" value="InterPro"/>
</dbReference>
<keyword evidence="5 6" id="KW-0408">Iron</keyword>
<evidence type="ECO:0000256" key="3">
    <source>
        <dbReference type="ARBA" id="ARBA00022617"/>
    </source>
</evidence>
<comment type="similarity">
    <text evidence="2">Belongs to the cytochrome P450 family.</text>
</comment>
<dbReference type="InterPro" id="IPR001128">
    <property type="entry name" value="Cyt_P450"/>
</dbReference>
<keyword evidence="9" id="KW-1185">Reference proteome</keyword>
<keyword evidence="4 6" id="KW-0479">Metal-binding</keyword>
<keyword evidence="7" id="KW-1133">Transmembrane helix</keyword>
<evidence type="ECO:0000256" key="2">
    <source>
        <dbReference type="ARBA" id="ARBA00010617"/>
    </source>
</evidence>
<name>A0A423WH41_CYTCH</name>
<evidence type="ECO:0000256" key="1">
    <source>
        <dbReference type="ARBA" id="ARBA00001971"/>
    </source>
</evidence>
<dbReference type="Proteomes" id="UP000284375">
    <property type="component" value="Unassembled WGS sequence"/>
</dbReference>
<dbReference type="PRINTS" id="PR00463">
    <property type="entry name" value="EP450I"/>
</dbReference>
<keyword evidence="3 6" id="KW-0349">Heme</keyword>
<dbReference type="OrthoDB" id="3934656at2759"/>
<dbReference type="EMBL" id="LJZO01000004">
    <property type="protein sequence ID" value="ROW02698.1"/>
    <property type="molecule type" value="Genomic_DNA"/>
</dbReference>
<dbReference type="InterPro" id="IPR036396">
    <property type="entry name" value="Cyt_P450_sf"/>
</dbReference>
<protein>
    <submittedName>
        <fullName evidence="8">Uncharacterized protein</fullName>
    </submittedName>
</protein>
<dbReference type="STRING" id="252740.A0A423WH41"/>
<dbReference type="InterPro" id="IPR050121">
    <property type="entry name" value="Cytochrome_P450_monoxygenase"/>
</dbReference>
<evidence type="ECO:0000256" key="4">
    <source>
        <dbReference type="ARBA" id="ARBA00022723"/>
    </source>
</evidence>
<dbReference type="InterPro" id="IPR002401">
    <property type="entry name" value="Cyt_P450_E_grp-I"/>
</dbReference>
<comment type="cofactor">
    <cofactor evidence="1 6">
        <name>heme</name>
        <dbReference type="ChEBI" id="CHEBI:30413"/>
    </cofactor>
</comment>
<accession>A0A423WH41</accession>
<feature type="binding site" description="axial binding residue" evidence="6">
    <location>
        <position position="449"/>
    </location>
    <ligand>
        <name>heme</name>
        <dbReference type="ChEBI" id="CHEBI:30413"/>
    </ligand>
    <ligandPart>
        <name>Fe</name>
        <dbReference type="ChEBI" id="CHEBI:18248"/>
    </ligandPart>
</feature>
<proteinExistence type="inferred from homology"/>
<dbReference type="Pfam" id="PF00067">
    <property type="entry name" value="p450"/>
    <property type="match status" value="1"/>
</dbReference>
<dbReference type="CDD" id="cd11060">
    <property type="entry name" value="CYP57A1-like"/>
    <property type="match status" value="1"/>
</dbReference>
<feature type="transmembrane region" description="Helical" evidence="7">
    <location>
        <begin position="12"/>
        <end position="36"/>
    </location>
</feature>
<evidence type="ECO:0000256" key="5">
    <source>
        <dbReference type="ARBA" id="ARBA00023004"/>
    </source>
</evidence>
<dbReference type="Gene3D" id="1.10.630.10">
    <property type="entry name" value="Cytochrome P450"/>
    <property type="match status" value="1"/>
</dbReference>
<dbReference type="PRINTS" id="PR00385">
    <property type="entry name" value="P450"/>
</dbReference>
<keyword evidence="7" id="KW-0812">Transmembrane</keyword>